<organism evidence="2 3">
    <name type="scientific">Sulfitobacter marinus</name>
    <dbReference type="NCBI Taxonomy" id="394264"/>
    <lineage>
        <taxon>Bacteria</taxon>
        <taxon>Pseudomonadati</taxon>
        <taxon>Pseudomonadota</taxon>
        <taxon>Alphaproteobacteria</taxon>
        <taxon>Rhodobacterales</taxon>
        <taxon>Roseobacteraceae</taxon>
        <taxon>Sulfitobacter</taxon>
    </lineage>
</organism>
<dbReference type="SUPFAM" id="SSF50475">
    <property type="entry name" value="FMN-binding split barrel"/>
    <property type="match status" value="1"/>
</dbReference>
<sequence>MADTLKEEFWDRIEDIRTGMLAAGDARAVPMTHYVDKDANVLWFITANGTDLAKSAQTGAQAEYVVISNDEHLYARIDGKVQAVTDPAKLDELWSVVAGAWFEDGRQDDDVQLVRFDLSQAEVWATGGSLTFLYEIAKAQITDEKPDMGQHGTIRF</sequence>
<accession>A0A1I6S7K1</accession>
<evidence type="ECO:0000313" key="3">
    <source>
        <dbReference type="Proteomes" id="UP000199239"/>
    </source>
</evidence>
<dbReference type="RefSeq" id="WP_093915945.1">
    <property type="nucleotide sequence ID" value="NZ_FPAJ01000002.1"/>
</dbReference>
<dbReference type="STRING" id="394264.SAMN04488040_1776"/>
<keyword evidence="3" id="KW-1185">Reference proteome</keyword>
<dbReference type="Proteomes" id="UP000199239">
    <property type="component" value="Unassembled WGS sequence"/>
</dbReference>
<dbReference type="InterPro" id="IPR052917">
    <property type="entry name" value="Stress-Dev_Protein"/>
</dbReference>
<gene>
    <name evidence="2" type="ORF">SAMN04488040_1776</name>
</gene>
<evidence type="ECO:0000259" key="1">
    <source>
        <dbReference type="Pfam" id="PF16242"/>
    </source>
</evidence>
<reference evidence="3" key="1">
    <citation type="submission" date="2016-10" db="EMBL/GenBank/DDBJ databases">
        <authorList>
            <person name="Varghese N."/>
            <person name="Submissions S."/>
        </authorList>
    </citation>
    <scope>NUCLEOTIDE SEQUENCE [LARGE SCALE GENOMIC DNA]</scope>
    <source>
        <strain evidence="3">DSM 23422</strain>
    </source>
</reference>
<feature type="domain" description="General stress protein FMN-binding split barrel" evidence="1">
    <location>
        <begin position="7"/>
        <end position="147"/>
    </location>
</feature>
<dbReference type="EMBL" id="FPAJ01000002">
    <property type="protein sequence ID" value="SFS72945.1"/>
    <property type="molecule type" value="Genomic_DNA"/>
</dbReference>
<dbReference type="Pfam" id="PF16242">
    <property type="entry name" value="Pyrid_ox_like"/>
    <property type="match status" value="1"/>
</dbReference>
<protein>
    <submittedName>
        <fullName evidence="2">General stress protein 26</fullName>
    </submittedName>
</protein>
<name>A0A1I6S7K1_9RHOB</name>
<dbReference type="Gene3D" id="2.30.110.10">
    <property type="entry name" value="Electron Transport, Fmn-binding Protein, Chain A"/>
    <property type="match status" value="1"/>
</dbReference>
<evidence type="ECO:0000313" key="2">
    <source>
        <dbReference type="EMBL" id="SFS72945.1"/>
    </source>
</evidence>
<dbReference type="InterPro" id="IPR012349">
    <property type="entry name" value="Split_barrel_FMN-bd"/>
</dbReference>
<proteinExistence type="predicted"/>
<dbReference type="InterPro" id="IPR038725">
    <property type="entry name" value="YdaG_split_barrel_FMN-bd"/>
</dbReference>
<dbReference type="AlphaFoldDB" id="A0A1I6S7K1"/>
<dbReference type="OrthoDB" id="1432662at2"/>
<dbReference type="PANTHER" id="PTHR34818:SF1">
    <property type="entry name" value="PROTEIN BLI-3"/>
    <property type="match status" value="1"/>
</dbReference>
<dbReference type="PANTHER" id="PTHR34818">
    <property type="entry name" value="PROTEIN BLI-3"/>
    <property type="match status" value="1"/>
</dbReference>